<keyword evidence="4" id="KW-1133">Transmembrane helix</keyword>
<organism evidence="5 6">
    <name type="scientific">Ephemerocybe angulata</name>
    <dbReference type="NCBI Taxonomy" id="980116"/>
    <lineage>
        <taxon>Eukaryota</taxon>
        <taxon>Fungi</taxon>
        <taxon>Dikarya</taxon>
        <taxon>Basidiomycota</taxon>
        <taxon>Agaricomycotina</taxon>
        <taxon>Agaricomycetes</taxon>
        <taxon>Agaricomycetidae</taxon>
        <taxon>Agaricales</taxon>
        <taxon>Agaricineae</taxon>
        <taxon>Psathyrellaceae</taxon>
        <taxon>Ephemerocybe</taxon>
    </lineage>
</organism>
<dbReference type="InterPro" id="IPR036322">
    <property type="entry name" value="WD40_repeat_dom_sf"/>
</dbReference>
<comment type="caution">
    <text evidence="5">The sequence shown here is derived from an EMBL/GenBank/DDBJ whole genome shotgun (WGS) entry which is preliminary data.</text>
</comment>
<evidence type="ECO:0000313" key="5">
    <source>
        <dbReference type="EMBL" id="KAF6743747.1"/>
    </source>
</evidence>
<dbReference type="InterPro" id="IPR001680">
    <property type="entry name" value="WD40_rpt"/>
</dbReference>
<dbReference type="EMBL" id="JACGCI010000136">
    <property type="protein sequence ID" value="KAF6743747.1"/>
    <property type="molecule type" value="Genomic_DNA"/>
</dbReference>
<keyword evidence="4" id="KW-0812">Transmembrane</keyword>
<protein>
    <submittedName>
        <fullName evidence="5">WD40-repeat-containing domain protein</fullName>
    </submittedName>
</protein>
<feature type="transmembrane region" description="Helical" evidence="4">
    <location>
        <begin position="399"/>
        <end position="420"/>
    </location>
</feature>
<keyword evidence="2" id="KW-0677">Repeat</keyword>
<dbReference type="InterPro" id="IPR051179">
    <property type="entry name" value="WD_repeat_multifunction"/>
</dbReference>
<dbReference type="PROSITE" id="PS50294">
    <property type="entry name" value="WD_REPEATS_REGION"/>
    <property type="match status" value="1"/>
</dbReference>
<dbReference type="PANTHER" id="PTHR19857">
    <property type="entry name" value="MITOCHONDRIAL DIVISION PROTEIN 1-RELATED"/>
    <property type="match status" value="1"/>
</dbReference>
<dbReference type="AlphaFoldDB" id="A0A8H6LWY9"/>
<evidence type="ECO:0000313" key="6">
    <source>
        <dbReference type="Proteomes" id="UP000521943"/>
    </source>
</evidence>
<feature type="repeat" description="WD" evidence="3">
    <location>
        <begin position="14"/>
        <end position="55"/>
    </location>
</feature>
<keyword evidence="6" id="KW-1185">Reference proteome</keyword>
<evidence type="ECO:0000256" key="2">
    <source>
        <dbReference type="ARBA" id="ARBA00022737"/>
    </source>
</evidence>
<dbReference type="Gene3D" id="2.130.10.10">
    <property type="entry name" value="YVTN repeat-like/Quinoprotein amine dehydrogenase"/>
    <property type="match status" value="2"/>
</dbReference>
<evidence type="ECO:0000256" key="1">
    <source>
        <dbReference type="ARBA" id="ARBA00022574"/>
    </source>
</evidence>
<dbReference type="OrthoDB" id="3238562at2759"/>
<dbReference type="SUPFAM" id="SSF50978">
    <property type="entry name" value="WD40 repeat-like"/>
    <property type="match status" value="1"/>
</dbReference>
<sequence length="453" mass="49601">MDDGPRYTICKTLQSVHSDPVNALKFSPDRQYLASCSDDGTVVVLDYQGLNSIAPRVVQKYSLGVAVSAIIWHPDSQHLFIGLVNGSLHLLGVVSIRIFLGTGIMLSHAQTTIHDSALDVYLGSEIACLSLSKAGDLLAVGVGDHVKVLNIVRCLEGSYTEVVAIEAPDIQTMRQGESDEKAERPKVNEVRSLHFTAGGSRLLVTYLTLGIRCWNCTDHHEEFCIQPHSFYTGYSAIHPSEMLLACSNLRDGFDLYDLQAKAYVRTYTAVIQDNIALPAVFMNGGTAIALGTSKGTVRIVNTLTGEEVDILDHPAFDHVQALDSVEVSNELTFLATASATKRAPNYIKLWRISTPSSTVPNVGPSLPLRSIDLRTKKGGRGRQTKTRQEKAERGFERPYILGFVITLAFGVVLMAVYNLLNSTDRSRILSWCCTRHSLLISRLGLSHWATADA</sequence>
<evidence type="ECO:0000256" key="3">
    <source>
        <dbReference type="PROSITE-ProRule" id="PRU00221"/>
    </source>
</evidence>
<evidence type="ECO:0000256" key="4">
    <source>
        <dbReference type="SAM" id="Phobius"/>
    </source>
</evidence>
<dbReference type="Pfam" id="PF00400">
    <property type="entry name" value="WD40"/>
    <property type="match status" value="1"/>
</dbReference>
<dbReference type="PANTHER" id="PTHR19857:SF8">
    <property type="entry name" value="ANGIO-ASSOCIATED MIGRATORY CELL PROTEIN"/>
    <property type="match status" value="1"/>
</dbReference>
<keyword evidence="4" id="KW-0472">Membrane</keyword>
<dbReference type="PROSITE" id="PS50082">
    <property type="entry name" value="WD_REPEATS_2"/>
    <property type="match status" value="1"/>
</dbReference>
<dbReference type="InterPro" id="IPR015943">
    <property type="entry name" value="WD40/YVTN_repeat-like_dom_sf"/>
</dbReference>
<name>A0A8H6LWY9_9AGAR</name>
<proteinExistence type="predicted"/>
<accession>A0A8H6LWY9</accession>
<dbReference type="Proteomes" id="UP000521943">
    <property type="component" value="Unassembled WGS sequence"/>
</dbReference>
<keyword evidence="1 3" id="KW-0853">WD repeat</keyword>
<gene>
    <name evidence="5" type="ORF">DFP72DRAFT_1098145</name>
</gene>
<reference evidence="5 6" key="1">
    <citation type="submission" date="2020-07" db="EMBL/GenBank/DDBJ databases">
        <title>Comparative genomics of pyrophilous fungi reveals a link between fire events and developmental genes.</title>
        <authorList>
            <consortium name="DOE Joint Genome Institute"/>
            <person name="Steindorff A.S."/>
            <person name="Carver A."/>
            <person name="Calhoun S."/>
            <person name="Stillman K."/>
            <person name="Liu H."/>
            <person name="Lipzen A."/>
            <person name="Pangilinan J."/>
            <person name="Labutti K."/>
            <person name="Bruns T.D."/>
            <person name="Grigoriev I.V."/>
        </authorList>
    </citation>
    <scope>NUCLEOTIDE SEQUENCE [LARGE SCALE GENOMIC DNA]</scope>
    <source>
        <strain evidence="5 6">CBS 144469</strain>
    </source>
</reference>
<dbReference type="SMART" id="SM00320">
    <property type="entry name" value="WD40"/>
    <property type="match status" value="5"/>
</dbReference>